<dbReference type="GO" id="GO:0071013">
    <property type="term" value="C:catalytic step 2 spliceosome"/>
    <property type="evidence" value="ECO:0007669"/>
    <property type="project" value="TreeGrafter"/>
</dbReference>
<feature type="compositionally biased region" description="Basic and acidic residues" evidence="6">
    <location>
        <begin position="37"/>
        <end position="70"/>
    </location>
</feature>
<feature type="compositionally biased region" description="Polar residues" evidence="6">
    <location>
        <begin position="92"/>
        <end position="106"/>
    </location>
</feature>
<feature type="domain" description="PSP proline-rich" evidence="7">
    <location>
        <begin position="348"/>
        <end position="400"/>
    </location>
</feature>
<evidence type="ECO:0000256" key="5">
    <source>
        <dbReference type="ARBA" id="ARBA00023242"/>
    </source>
</evidence>
<keyword evidence="4" id="KW-0862">Zinc</keyword>
<feature type="compositionally biased region" description="Pro residues" evidence="6">
    <location>
        <begin position="516"/>
        <end position="535"/>
    </location>
</feature>
<evidence type="ECO:0000256" key="3">
    <source>
        <dbReference type="ARBA" id="ARBA00022771"/>
    </source>
</evidence>
<evidence type="ECO:0000313" key="8">
    <source>
        <dbReference type="EMBL" id="KAK3876148.1"/>
    </source>
</evidence>
<comment type="subcellular location">
    <subcellularLocation>
        <location evidence="1">Nucleus</location>
    </subcellularLocation>
</comment>
<dbReference type="Proteomes" id="UP001286313">
    <property type="component" value="Unassembled WGS sequence"/>
</dbReference>
<feature type="region of interest" description="Disordered" evidence="6">
    <location>
        <begin position="403"/>
        <end position="422"/>
    </location>
</feature>
<name>A0AAE1FKY4_PETCI</name>
<proteinExistence type="predicted"/>
<feature type="compositionally biased region" description="Polar residues" evidence="6">
    <location>
        <begin position="590"/>
        <end position="600"/>
    </location>
</feature>
<feature type="region of interest" description="Disordered" evidence="6">
    <location>
        <begin position="92"/>
        <end position="213"/>
    </location>
</feature>
<dbReference type="AlphaFoldDB" id="A0AAE1FKY4"/>
<gene>
    <name evidence="8" type="ORF">Pcinc_019030</name>
</gene>
<feature type="region of interest" description="Disordered" evidence="6">
    <location>
        <begin position="572"/>
        <end position="630"/>
    </location>
</feature>
<dbReference type="Pfam" id="PF04046">
    <property type="entry name" value="PSP"/>
    <property type="match status" value="1"/>
</dbReference>
<keyword evidence="5" id="KW-0539">Nucleus</keyword>
<feature type="compositionally biased region" description="Basic and acidic residues" evidence="6">
    <location>
        <begin position="191"/>
        <end position="209"/>
    </location>
</feature>
<keyword evidence="3" id="KW-0863">Zinc-finger</keyword>
<accession>A0AAE1FKY4</accession>
<dbReference type="PANTHER" id="PTHR13316:SF0">
    <property type="entry name" value="ZINC FINGER CCHC DOMAIN-CONTAINING PROTEIN 8"/>
    <property type="match status" value="1"/>
</dbReference>
<evidence type="ECO:0000256" key="1">
    <source>
        <dbReference type="ARBA" id="ARBA00004123"/>
    </source>
</evidence>
<keyword evidence="2" id="KW-0479">Metal-binding</keyword>
<reference evidence="8" key="1">
    <citation type="submission" date="2023-10" db="EMBL/GenBank/DDBJ databases">
        <title>Genome assemblies of two species of porcelain crab, Petrolisthes cinctipes and Petrolisthes manimaculis (Anomura: Porcellanidae).</title>
        <authorList>
            <person name="Angst P."/>
        </authorList>
    </citation>
    <scope>NUCLEOTIDE SEQUENCE</scope>
    <source>
        <strain evidence="8">PB745_01</strain>
        <tissue evidence="8">Gill</tissue>
    </source>
</reference>
<evidence type="ECO:0000256" key="6">
    <source>
        <dbReference type="SAM" id="MobiDB-lite"/>
    </source>
</evidence>
<organism evidence="8 9">
    <name type="scientific">Petrolisthes cinctipes</name>
    <name type="common">Flat porcelain crab</name>
    <dbReference type="NCBI Taxonomy" id="88211"/>
    <lineage>
        <taxon>Eukaryota</taxon>
        <taxon>Metazoa</taxon>
        <taxon>Ecdysozoa</taxon>
        <taxon>Arthropoda</taxon>
        <taxon>Crustacea</taxon>
        <taxon>Multicrustacea</taxon>
        <taxon>Malacostraca</taxon>
        <taxon>Eumalacostraca</taxon>
        <taxon>Eucarida</taxon>
        <taxon>Decapoda</taxon>
        <taxon>Pleocyemata</taxon>
        <taxon>Anomura</taxon>
        <taxon>Galatheoidea</taxon>
        <taxon>Porcellanidae</taxon>
        <taxon>Petrolisthes</taxon>
    </lineage>
</organism>
<feature type="region of interest" description="Disordered" evidence="6">
    <location>
        <begin position="33"/>
        <end position="70"/>
    </location>
</feature>
<dbReference type="PANTHER" id="PTHR13316">
    <property type="entry name" value="ZINC FINGER, CCHC DOMAIN CONTAINING 8"/>
    <property type="match status" value="1"/>
</dbReference>
<evidence type="ECO:0000256" key="2">
    <source>
        <dbReference type="ARBA" id="ARBA00022723"/>
    </source>
</evidence>
<dbReference type="EMBL" id="JAWQEG010001866">
    <property type="protein sequence ID" value="KAK3876148.1"/>
    <property type="molecule type" value="Genomic_DNA"/>
</dbReference>
<dbReference type="GO" id="GO:0008270">
    <property type="term" value="F:zinc ion binding"/>
    <property type="evidence" value="ECO:0007669"/>
    <property type="project" value="UniProtKB-KW"/>
</dbReference>
<dbReference type="SMART" id="SM00581">
    <property type="entry name" value="PSP"/>
    <property type="match status" value="1"/>
</dbReference>
<comment type="caution">
    <text evidence="8">The sequence shown here is derived from an EMBL/GenBank/DDBJ whole genome shotgun (WGS) entry which is preliminary data.</text>
</comment>
<evidence type="ECO:0000313" key="9">
    <source>
        <dbReference type="Proteomes" id="UP001286313"/>
    </source>
</evidence>
<feature type="compositionally biased region" description="Basic and acidic residues" evidence="6">
    <location>
        <begin position="151"/>
        <end position="169"/>
    </location>
</feature>
<sequence>MSEDRADRLEPTVASVSTVNDEDAFVQVPEGEISLNDAEKEDEKIDSCLTDTKNDDRGGKGWPTCEEKDVGDGKICHTVKKIDDNDREHCLTSTEINDGNIQSSSTRTKKNDEDRISCLTRMEKDERDHESYLASTESNEKDGSSSPTGIQKDDGDRKGCLPSSKKDDEYSPMASTESNEKDGSSSPPGIQKDDGDRKGYLPSTKKDDEYSPMIIENMITVDATGDIDVEEEECSKSTKLEMPEGMSIDTEVVTIDDEEISPSTLDVIPLYKPDLDGVLTDREFSMVTGKPIANDARPRRTCFNCDGDHNLSECSKPYDAARVTTNRKKYQSTRPSNVRYHEDCENKYGQFQPGRLSYNLRHALGLRGNQLPLFVYRMRVLGYPPGWLRDAEVHQADVKMYDGQGRSVNHPDEEEGETEPTTVRYQPDKLISFPGFNDPLPHGANDECYRYQLPPMQMHHQRSEFLRFMNQNKAQAYRKRKLKGTDDKPSVPIPPSAPDMDVDDKELVGCDIEFNPPLPKEPLPPAPPDDPPESPPRPKRGVNFEEGEVSDDDSQDSVNGLEVKRQKLLTELQDTAEDTSTSHDTKDTSQENSQDDSQTGKPPEEDTTSESKPKRHHRSHSKGFQFGVTIPESCTPFKSLPDVDMWTVDVSDHINFDNLPDALGTWDKMKGLMGQVKKRMTELHKYDDE</sequence>
<feature type="region of interest" description="Disordered" evidence="6">
    <location>
        <begin position="476"/>
        <end position="559"/>
    </location>
</feature>
<protein>
    <recommendedName>
        <fullName evidence="7">PSP proline-rich domain-containing protein</fullName>
    </recommendedName>
</protein>
<feature type="compositionally biased region" description="Acidic residues" evidence="6">
    <location>
        <begin position="545"/>
        <end position="555"/>
    </location>
</feature>
<feature type="compositionally biased region" description="Basic and acidic residues" evidence="6">
    <location>
        <begin position="109"/>
        <end position="131"/>
    </location>
</feature>
<dbReference type="InterPro" id="IPR006568">
    <property type="entry name" value="PSP_pro-rich"/>
</dbReference>
<dbReference type="GO" id="GO:0003723">
    <property type="term" value="F:RNA binding"/>
    <property type="evidence" value="ECO:0007669"/>
    <property type="project" value="TreeGrafter"/>
</dbReference>
<evidence type="ECO:0000256" key="4">
    <source>
        <dbReference type="ARBA" id="ARBA00022833"/>
    </source>
</evidence>
<keyword evidence="9" id="KW-1185">Reference proteome</keyword>
<dbReference type="InterPro" id="IPR052115">
    <property type="entry name" value="NEXT_complex_subunit_ZCCHC8"/>
</dbReference>
<evidence type="ECO:0000259" key="7">
    <source>
        <dbReference type="SMART" id="SM00581"/>
    </source>
</evidence>
<feature type="compositionally biased region" description="Basic and acidic residues" evidence="6">
    <location>
        <begin position="580"/>
        <end position="589"/>
    </location>
</feature>